<geneLocation type="plasmid" evidence="2">
    <name>pkb14400_6 sequence</name>
</geneLocation>
<keyword evidence="2" id="KW-1185">Reference proteome</keyword>
<proteinExistence type="predicted"/>
<evidence type="ECO:0000313" key="1">
    <source>
        <dbReference type="EMBL" id="AOX18923.1"/>
    </source>
</evidence>
<dbReference type="AlphaFoldDB" id="A0A1D8UZ42"/>
<keyword evidence="1" id="KW-0614">Plasmid</keyword>
<name>A0A1D8UZ42_9PROT</name>
<evidence type="ECO:0000313" key="2">
    <source>
        <dbReference type="Proteomes" id="UP000179145"/>
    </source>
</evidence>
<dbReference type="Proteomes" id="UP000179145">
    <property type="component" value="Plasmid pKB14400_6"/>
</dbReference>
<accession>A0A1D8UZ42</accession>
<dbReference type="EMBL" id="CP014680">
    <property type="protein sequence ID" value="AOX18923.1"/>
    <property type="molecule type" value="Genomic_DNA"/>
</dbReference>
<protein>
    <submittedName>
        <fullName evidence="1">Uncharacterized protein</fullName>
    </submittedName>
</protein>
<dbReference type="KEGG" id="kba:A0U89_16675"/>
<organism evidence="1 2">
    <name type="scientific">Kozakia baliensis</name>
    <dbReference type="NCBI Taxonomy" id="153496"/>
    <lineage>
        <taxon>Bacteria</taxon>
        <taxon>Pseudomonadati</taxon>
        <taxon>Pseudomonadota</taxon>
        <taxon>Alphaproteobacteria</taxon>
        <taxon>Acetobacterales</taxon>
        <taxon>Acetobacteraceae</taxon>
        <taxon>Kozakia</taxon>
    </lineage>
</organism>
<sequence length="99" mass="10841">MALVIRNTEAFLDHPLQINAAPAHHTITLPIRPRLDQRLQFGLLGGVQTASRPCVLMAAQAIGSFRIEAMNPVPQCLAVHAAHARRIRSVRSVTDRCQG</sequence>
<gene>
    <name evidence="1" type="ORF">A0U89_16675</name>
</gene>
<reference evidence="1 2" key="1">
    <citation type="journal article" date="2016" name="Microb. Cell Fact.">
        <title>Dissection of exopolysaccharide biosynthesis in Kozakia baliensis.</title>
        <authorList>
            <person name="Brandt J.U."/>
            <person name="Jakob F."/>
            <person name="Behr J."/>
            <person name="Geissler A.J."/>
            <person name="Vogel R.F."/>
        </authorList>
    </citation>
    <scope>NUCLEOTIDE SEQUENCE [LARGE SCALE GENOMIC DNA]</scope>
    <source>
        <strain evidence="1 2">DSM 14400</strain>
        <plasmid evidence="2">Plasmid pkb14400_6 sequence</plasmid>
    </source>
</reference>